<keyword evidence="11" id="KW-1185">Reference proteome</keyword>
<feature type="compositionally biased region" description="Basic and acidic residues" evidence="8">
    <location>
        <begin position="371"/>
        <end position="385"/>
    </location>
</feature>
<feature type="domain" description="PHD-type" evidence="9">
    <location>
        <begin position="2"/>
        <end position="54"/>
    </location>
</feature>
<keyword evidence="5" id="KW-0804">Transcription</keyword>
<dbReference type="CDD" id="cd15489">
    <property type="entry name" value="PHD_SF"/>
    <property type="match status" value="1"/>
</dbReference>
<dbReference type="SMART" id="SM00249">
    <property type="entry name" value="PHD"/>
    <property type="match status" value="1"/>
</dbReference>
<dbReference type="InterPro" id="IPR011011">
    <property type="entry name" value="Znf_FYVE_PHD"/>
</dbReference>
<dbReference type="PROSITE" id="PS50016">
    <property type="entry name" value="ZF_PHD_2"/>
    <property type="match status" value="1"/>
</dbReference>
<protein>
    <recommendedName>
        <fullName evidence="9">PHD-type domain-containing protein</fullName>
    </recommendedName>
</protein>
<keyword evidence="4" id="KW-0805">Transcription regulation</keyword>
<feature type="coiled-coil region" evidence="7">
    <location>
        <begin position="536"/>
        <end position="563"/>
    </location>
</feature>
<dbReference type="InterPro" id="IPR056280">
    <property type="entry name" value="AIPP2-like_SPOC"/>
</dbReference>
<dbReference type="GO" id="GO:0034244">
    <property type="term" value="P:negative regulation of transcription elongation by RNA polymerase II"/>
    <property type="evidence" value="ECO:0007669"/>
    <property type="project" value="InterPro"/>
</dbReference>
<feature type="compositionally biased region" description="Basic residues" evidence="8">
    <location>
        <begin position="195"/>
        <end position="204"/>
    </location>
</feature>
<reference evidence="10" key="1">
    <citation type="submission" date="2020-01" db="EMBL/GenBank/DDBJ databases">
        <authorList>
            <person name="Mishra B."/>
        </authorList>
    </citation>
    <scope>NUCLEOTIDE SEQUENCE [LARGE SCALE GENOMIC DNA]</scope>
</reference>
<accession>A0A6D2I9N2</accession>
<dbReference type="EMBL" id="CACVBM020000888">
    <property type="protein sequence ID" value="CAA7024432.1"/>
    <property type="molecule type" value="Genomic_DNA"/>
</dbReference>
<evidence type="ECO:0000256" key="7">
    <source>
        <dbReference type="SAM" id="Coils"/>
    </source>
</evidence>
<feature type="compositionally biased region" description="Basic and acidic residues" evidence="8">
    <location>
        <begin position="428"/>
        <end position="439"/>
    </location>
</feature>
<gene>
    <name evidence="10" type="ORF">MERR_LOCUS11667</name>
</gene>
<evidence type="ECO:0000256" key="3">
    <source>
        <dbReference type="ARBA" id="ARBA00022833"/>
    </source>
</evidence>
<feature type="compositionally biased region" description="Basic and acidic residues" evidence="8">
    <location>
        <begin position="102"/>
        <end position="117"/>
    </location>
</feature>
<keyword evidence="2 6" id="KW-0863">Zinc-finger</keyword>
<feature type="compositionally biased region" description="Basic residues" evidence="8">
    <location>
        <begin position="134"/>
        <end position="145"/>
    </location>
</feature>
<feature type="region of interest" description="Disordered" evidence="8">
    <location>
        <begin position="187"/>
        <end position="440"/>
    </location>
</feature>
<evidence type="ECO:0000256" key="8">
    <source>
        <dbReference type="SAM" id="MobiDB-lite"/>
    </source>
</evidence>
<dbReference type="OrthoDB" id="1932206at2759"/>
<organism evidence="10 11">
    <name type="scientific">Microthlaspi erraticum</name>
    <dbReference type="NCBI Taxonomy" id="1685480"/>
    <lineage>
        <taxon>Eukaryota</taxon>
        <taxon>Viridiplantae</taxon>
        <taxon>Streptophyta</taxon>
        <taxon>Embryophyta</taxon>
        <taxon>Tracheophyta</taxon>
        <taxon>Spermatophyta</taxon>
        <taxon>Magnoliopsida</taxon>
        <taxon>eudicotyledons</taxon>
        <taxon>Gunneridae</taxon>
        <taxon>Pentapetalae</taxon>
        <taxon>rosids</taxon>
        <taxon>malvids</taxon>
        <taxon>Brassicales</taxon>
        <taxon>Brassicaceae</taxon>
        <taxon>Coluteocarpeae</taxon>
        <taxon>Microthlaspi</taxon>
    </lineage>
</organism>
<feature type="compositionally biased region" description="Basic residues" evidence="8">
    <location>
        <begin position="386"/>
        <end position="397"/>
    </location>
</feature>
<dbReference type="Proteomes" id="UP000467841">
    <property type="component" value="Unassembled WGS sequence"/>
</dbReference>
<keyword evidence="1" id="KW-0479">Metal-binding</keyword>
<dbReference type="InterPro" id="IPR049914">
    <property type="entry name" value="PHD1-3/5-6"/>
</dbReference>
<dbReference type="AlphaFoldDB" id="A0A6D2I9N2"/>
<evidence type="ECO:0000313" key="10">
    <source>
        <dbReference type="EMBL" id="CAA7024432.1"/>
    </source>
</evidence>
<dbReference type="InterPro" id="IPR019787">
    <property type="entry name" value="Znf_PHD-finger"/>
</dbReference>
<feature type="compositionally biased region" description="Basic and acidic residues" evidence="8">
    <location>
        <begin position="205"/>
        <end position="215"/>
    </location>
</feature>
<proteinExistence type="predicted"/>
<evidence type="ECO:0000256" key="2">
    <source>
        <dbReference type="ARBA" id="ARBA00022771"/>
    </source>
</evidence>
<feature type="compositionally biased region" description="Acidic residues" evidence="8">
    <location>
        <begin position="407"/>
        <end position="416"/>
    </location>
</feature>
<evidence type="ECO:0000256" key="1">
    <source>
        <dbReference type="ARBA" id="ARBA00022723"/>
    </source>
</evidence>
<feature type="compositionally biased region" description="Basic residues" evidence="8">
    <location>
        <begin position="330"/>
        <end position="339"/>
    </location>
</feature>
<dbReference type="Pfam" id="PF23121">
    <property type="entry name" value="SPOC_AIPP2"/>
    <property type="match status" value="1"/>
</dbReference>
<evidence type="ECO:0000256" key="4">
    <source>
        <dbReference type="ARBA" id="ARBA00023015"/>
    </source>
</evidence>
<dbReference type="InterPro" id="IPR013083">
    <property type="entry name" value="Znf_RING/FYVE/PHD"/>
</dbReference>
<evidence type="ECO:0000256" key="6">
    <source>
        <dbReference type="PROSITE-ProRule" id="PRU00146"/>
    </source>
</evidence>
<dbReference type="Gene3D" id="3.30.40.10">
    <property type="entry name" value="Zinc/RING finger domain, C3HC4 (zinc finger)"/>
    <property type="match status" value="1"/>
</dbReference>
<evidence type="ECO:0000256" key="5">
    <source>
        <dbReference type="ARBA" id="ARBA00023163"/>
    </source>
</evidence>
<dbReference type="InterPro" id="IPR001965">
    <property type="entry name" value="Znf_PHD"/>
</dbReference>
<feature type="region of interest" description="Disordered" evidence="8">
    <location>
        <begin position="102"/>
        <end position="154"/>
    </location>
</feature>
<dbReference type="SUPFAM" id="SSF57903">
    <property type="entry name" value="FYVE/PHD zinc finger"/>
    <property type="match status" value="1"/>
</dbReference>
<keyword evidence="7" id="KW-0175">Coiled coil</keyword>
<comment type="caution">
    <text evidence="10">The sequence shown here is derived from an EMBL/GenBank/DDBJ whole genome shotgun (WGS) entry which is preliminary data.</text>
</comment>
<dbReference type="GO" id="GO:0008270">
    <property type="term" value="F:zinc ion binding"/>
    <property type="evidence" value="ECO:0007669"/>
    <property type="project" value="UniProtKB-KW"/>
</dbReference>
<feature type="region of interest" description="Disordered" evidence="8">
    <location>
        <begin position="470"/>
        <end position="497"/>
    </location>
</feature>
<name>A0A6D2I9N2_9BRAS</name>
<dbReference type="PANTHER" id="PTHR33304:SF18">
    <property type="entry name" value="CHROMATIN REGULATOR PHD FAMILY-RELATED"/>
    <property type="match status" value="1"/>
</dbReference>
<feature type="compositionally biased region" description="Basic and acidic residues" evidence="8">
    <location>
        <begin position="479"/>
        <end position="495"/>
    </location>
</feature>
<evidence type="ECO:0000313" key="11">
    <source>
        <dbReference type="Proteomes" id="UP000467841"/>
    </source>
</evidence>
<dbReference type="GO" id="GO:0140566">
    <property type="term" value="F:histone reader activity"/>
    <property type="evidence" value="ECO:0007669"/>
    <property type="project" value="InterPro"/>
</dbReference>
<sequence>MATVCQICGDSGFEVALVYCDSCKIAAMHCYCLGITPVPFEEYITWFCEECDVSDCGSDGGEVDMTTKLRDILKKKKSSSQASPVKAAEEVFSSPTIVETMKESEGRERLDNGKSDELNGLVRNEATVSEKVVKEKRKKKKKKRKSIDQSLPALPLEDHELPDAIDVEPVLVSNEGTVLEAGDGTTVLGEGEKEKKKKKKKRKSIDHTLPVEDHAIATNVEPVEVSTKQQSSEELNGLVRNEGTVLEAGDGASASEKEKKKKKKRRSIDHSLPALPVEDQQLPVATNVEPGEVSEKRQSSEVSNGLVGNEATVLEAGDGATVLGEGEKEKKKKKKKRKSIDHTLPVSPVDDHVLLDATIVEPVEVSKKRKSSEELRNEASTSKKGEKGKKKKKRKSTNHSLPVLPVEDNELPDDTNAEPMEVSKKRKSSEELNDLERNEASVLEMIEKKKKKKNGESSKNTLPVLAVEDHELQATNKGTTHDSERREHNNGKSHELSGLAKSAASYVSEAGNSSTVPDYSSCTSKKRKLSSGNIRVTSANTQLDAEENTCREAESNMPQTSEKLTATDYNSPVLYNDRAQPILEPTWRGSISIKNRNVCNIDGLVAHLSSLACYQVHEKASSLHGRLYAEMVPRLDIWPKSFLNNGGPMDDSIAFYFFPSSESDSNQEAVFYSLVREMKKDDSAMRCVLDNVELILFTSYQLPLHCWTFYSKEYLWGAFRPRKTSRH</sequence>
<keyword evidence="3" id="KW-0862">Zinc</keyword>
<dbReference type="PANTHER" id="PTHR33304">
    <property type="match status" value="1"/>
</dbReference>
<evidence type="ECO:0000259" key="9">
    <source>
        <dbReference type="PROSITE" id="PS50016"/>
    </source>
</evidence>